<name>A0ABQ9KY89_HEVBR</name>
<organism evidence="3 4">
    <name type="scientific">Hevea brasiliensis</name>
    <name type="common">Para rubber tree</name>
    <name type="synonym">Siphonia brasiliensis</name>
    <dbReference type="NCBI Taxonomy" id="3981"/>
    <lineage>
        <taxon>Eukaryota</taxon>
        <taxon>Viridiplantae</taxon>
        <taxon>Streptophyta</taxon>
        <taxon>Embryophyta</taxon>
        <taxon>Tracheophyta</taxon>
        <taxon>Spermatophyta</taxon>
        <taxon>Magnoliopsida</taxon>
        <taxon>eudicotyledons</taxon>
        <taxon>Gunneridae</taxon>
        <taxon>Pentapetalae</taxon>
        <taxon>rosids</taxon>
        <taxon>fabids</taxon>
        <taxon>Malpighiales</taxon>
        <taxon>Euphorbiaceae</taxon>
        <taxon>Crotonoideae</taxon>
        <taxon>Micrandreae</taxon>
        <taxon>Hevea</taxon>
    </lineage>
</organism>
<dbReference type="PANTHER" id="PTHR36073">
    <property type="match status" value="1"/>
</dbReference>
<evidence type="ECO:0000256" key="1">
    <source>
        <dbReference type="SAM" id="Coils"/>
    </source>
</evidence>
<reference evidence="3 4" key="1">
    <citation type="journal article" date="2023" name="Plant Biotechnol. J.">
        <title>Chromosome-level wild Hevea brasiliensis genome provides new tools for genomic-assisted breeding and valuable loci to elevate rubber yield.</title>
        <authorList>
            <person name="Cheng H."/>
            <person name="Song X."/>
            <person name="Hu Y."/>
            <person name="Wu T."/>
            <person name="Yang Q."/>
            <person name="An Z."/>
            <person name="Feng S."/>
            <person name="Deng Z."/>
            <person name="Wu W."/>
            <person name="Zeng X."/>
            <person name="Tu M."/>
            <person name="Wang X."/>
            <person name="Huang H."/>
        </authorList>
    </citation>
    <scope>NUCLEOTIDE SEQUENCE [LARGE SCALE GENOMIC DNA]</scope>
    <source>
        <strain evidence="3">MT/VB/25A 57/8</strain>
    </source>
</reference>
<feature type="coiled-coil region" evidence="1">
    <location>
        <begin position="93"/>
        <end position="162"/>
    </location>
</feature>
<keyword evidence="2" id="KW-0812">Transmembrane</keyword>
<accession>A0ABQ9KY89</accession>
<feature type="transmembrane region" description="Helical" evidence="2">
    <location>
        <begin position="65"/>
        <end position="83"/>
    </location>
</feature>
<keyword evidence="2" id="KW-1133">Transmembrane helix</keyword>
<feature type="transmembrane region" description="Helical" evidence="2">
    <location>
        <begin position="349"/>
        <end position="370"/>
    </location>
</feature>
<gene>
    <name evidence="3" type="ORF">P3X46_025964</name>
</gene>
<feature type="transmembrane region" description="Helical" evidence="2">
    <location>
        <begin position="265"/>
        <end position="285"/>
    </location>
</feature>
<evidence type="ECO:0000313" key="3">
    <source>
        <dbReference type="EMBL" id="KAJ9152395.1"/>
    </source>
</evidence>
<keyword evidence="4" id="KW-1185">Reference proteome</keyword>
<evidence type="ECO:0000256" key="2">
    <source>
        <dbReference type="SAM" id="Phobius"/>
    </source>
</evidence>
<feature type="transmembrane region" description="Helical" evidence="2">
    <location>
        <begin position="291"/>
        <end position="313"/>
    </location>
</feature>
<dbReference type="PANTHER" id="PTHR36073:SF1">
    <property type="entry name" value="OS01G0962100 PROTEIN"/>
    <property type="match status" value="1"/>
</dbReference>
<sequence>MTNYGRSHGFLSSANGSPHVLCNQTFCLCKLVFKFALKTMFIVIHTWVELLISSISFHLNLFHKIIIWMISLISLLMQIVTALKRERLLQEHLHEMQIELDSLVLDRKELQDQLHIAMKECRTLESVLAEVEEENDRVIAKIELLEGELQNLKVENLQLKEIRSKDHWSFKGHYDADDAPNDDTDDADGHGISYASQSCCNGSGIIFEGFMMQKDAWEGEGKREAELFKFWKTGCKARWSVHSFSHCIISRSLDINEGLGQRMDVALSQSVFSAVLSLLVGIIIWEAEDPCMPLVVALFAVLGMSLKSVVQFFSTIKNKPASDAVALLSFNCFILGTLTYPMLPRVAHIFALLTVSFWTMDWASLVRISLLAH</sequence>
<comment type="caution">
    <text evidence="3">The sequence shown here is derived from an EMBL/GenBank/DDBJ whole genome shotgun (WGS) entry which is preliminary data.</text>
</comment>
<dbReference type="Proteomes" id="UP001174677">
    <property type="component" value="Chromosome 15"/>
</dbReference>
<dbReference type="EMBL" id="JARPOI010000015">
    <property type="protein sequence ID" value="KAJ9152395.1"/>
    <property type="molecule type" value="Genomic_DNA"/>
</dbReference>
<evidence type="ECO:0000313" key="4">
    <source>
        <dbReference type="Proteomes" id="UP001174677"/>
    </source>
</evidence>
<keyword evidence="2" id="KW-0472">Membrane</keyword>
<protein>
    <submittedName>
        <fullName evidence="3">Uncharacterized protein</fullName>
    </submittedName>
</protein>
<proteinExistence type="predicted"/>
<keyword evidence="1" id="KW-0175">Coiled coil</keyword>
<feature type="transmembrane region" description="Helical" evidence="2">
    <location>
        <begin position="325"/>
        <end position="343"/>
    </location>
</feature>